<dbReference type="Pfam" id="PF15738">
    <property type="entry name" value="YafQ_toxin"/>
    <property type="match status" value="1"/>
</dbReference>
<name>A0A6L6YG85_9BURK</name>
<evidence type="ECO:0000256" key="2">
    <source>
        <dbReference type="PIRSR" id="PIRSR006156-1"/>
    </source>
</evidence>
<dbReference type="NCBIfam" id="TIGR02385">
    <property type="entry name" value="RelE_StbE"/>
    <property type="match status" value="1"/>
</dbReference>
<dbReference type="Proteomes" id="UP000472580">
    <property type="component" value="Unassembled WGS sequence"/>
</dbReference>
<sequence length="92" mass="11033">MLKVKYRSQFKKDYKRALKRGLNPEALRIVIDKLINNEILDAKYRDHQLVDSRKYKNVRECHIQPDWLLIYYSDQVNLILTLVRTGSHGDLF</sequence>
<protein>
    <submittedName>
        <fullName evidence="3">Type II toxin-antitoxin system mRNA interferase toxin, RelE/StbE family</fullName>
    </submittedName>
</protein>
<dbReference type="InterPro" id="IPR007712">
    <property type="entry name" value="RelE/ParE_toxin"/>
</dbReference>
<organism evidence="3 4">
    <name type="scientific">Parasutterella muris</name>
    <dbReference type="NCBI Taxonomy" id="2565572"/>
    <lineage>
        <taxon>Bacteria</taxon>
        <taxon>Pseudomonadati</taxon>
        <taxon>Pseudomonadota</taxon>
        <taxon>Betaproteobacteria</taxon>
        <taxon>Burkholderiales</taxon>
        <taxon>Sutterellaceae</taxon>
        <taxon>Parasutterella</taxon>
    </lineage>
</organism>
<evidence type="ECO:0000313" key="3">
    <source>
        <dbReference type="EMBL" id="MVX56616.1"/>
    </source>
</evidence>
<dbReference type="PANTHER" id="PTHR40588:SF1">
    <property type="entry name" value="MRNA INTERFERASE TOXIN YAFQ"/>
    <property type="match status" value="1"/>
</dbReference>
<comment type="caution">
    <text evidence="3">The sequence shown here is derived from an EMBL/GenBank/DDBJ whole genome shotgun (WGS) entry which is preliminary data.</text>
</comment>
<evidence type="ECO:0000313" key="4">
    <source>
        <dbReference type="Proteomes" id="UP000472580"/>
    </source>
</evidence>
<dbReference type="GO" id="GO:0006402">
    <property type="term" value="P:mRNA catabolic process"/>
    <property type="evidence" value="ECO:0007669"/>
    <property type="project" value="TreeGrafter"/>
</dbReference>
<dbReference type="Gene3D" id="3.30.2310.20">
    <property type="entry name" value="RelE-like"/>
    <property type="match status" value="1"/>
</dbReference>
<dbReference type="InterPro" id="IPR035093">
    <property type="entry name" value="RelE/ParE_toxin_dom_sf"/>
</dbReference>
<dbReference type="InterPro" id="IPR004386">
    <property type="entry name" value="Toxin_YafQ-like"/>
</dbReference>
<keyword evidence="4" id="KW-1185">Reference proteome</keyword>
<dbReference type="PANTHER" id="PTHR40588">
    <property type="entry name" value="MRNA INTERFERASE TOXIN YAFQ"/>
    <property type="match status" value="1"/>
</dbReference>
<dbReference type="GO" id="GO:0006415">
    <property type="term" value="P:translational termination"/>
    <property type="evidence" value="ECO:0007669"/>
    <property type="project" value="TreeGrafter"/>
</dbReference>
<dbReference type="GO" id="GO:0004521">
    <property type="term" value="F:RNA endonuclease activity"/>
    <property type="evidence" value="ECO:0007669"/>
    <property type="project" value="TreeGrafter"/>
</dbReference>
<evidence type="ECO:0000256" key="1">
    <source>
        <dbReference type="ARBA" id="ARBA00022649"/>
    </source>
</evidence>
<proteinExistence type="predicted"/>
<dbReference type="EMBL" id="WSRP01000013">
    <property type="protein sequence ID" value="MVX56616.1"/>
    <property type="molecule type" value="Genomic_DNA"/>
</dbReference>
<accession>A0A6L6YG85</accession>
<feature type="active site" description="Proton donor" evidence="2">
    <location>
        <position position="88"/>
    </location>
</feature>
<dbReference type="OrthoDB" id="7030467at2"/>
<dbReference type="PIRSF" id="PIRSF006156">
    <property type="entry name" value="YafQ"/>
    <property type="match status" value="1"/>
</dbReference>
<keyword evidence="1" id="KW-1277">Toxin-antitoxin system</keyword>
<dbReference type="AlphaFoldDB" id="A0A6L6YG85"/>
<reference evidence="3 4" key="1">
    <citation type="submission" date="2019-12" db="EMBL/GenBank/DDBJ databases">
        <title>Microbes associate with the intestines of laboratory mice.</title>
        <authorList>
            <person name="Navarre W."/>
            <person name="Wong E."/>
        </authorList>
    </citation>
    <scope>NUCLEOTIDE SEQUENCE [LARGE SCALE GENOMIC DNA]</scope>
    <source>
        <strain evidence="3 4">NM82_D38</strain>
    </source>
</reference>
<gene>
    <name evidence="3" type="ORF">E5987_05245</name>
</gene>
<dbReference type="SUPFAM" id="SSF143011">
    <property type="entry name" value="RelE-like"/>
    <property type="match status" value="1"/>
</dbReference>
<dbReference type="RefSeq" id="WP_160335050.1">
    <property type="nucleotide sequence ID" value="NZ_WSRP01000013.1"/>
</dbReference>